<dbReference type="AlphaFoldDB" id="A0A2P2R187"/>
<name>A0A2P2R187_RHIMU</name>
<organism evidence="1">
    <name type="scientific">Rhizophora mucronata</name>
    <name type="common">Asiatic mangrove</name>
    <dbReference type="NCBI Taxonomy" id="61149"/>
    <lineage>
        <taxon>Eukaryota</taxon>
        <taxon>Viridiplantae</taxon>
        <taxon>Streptophyta</taxon>
        <taxon>Embryophyta</taxon>
        <taxon>Tracheophyta</taxon>
        <taxon>Spermatophyta</taxon>
        <taxon>Magnoliopsida</taxon>
        <taxon>eudicotyledons</taxon>
        <taxon>Gunneridae</taxon>
        <taxon>Pentapetalae</taxon>
        <taxon>rosids</taxon>
        <taxon>fabids</taxon>
        <taxon>Malpighiales</taxon>
        <taxon>Rhizophoraceae</taxon>
        <taxon>Rhizophora</taxon>
    </lineage>
</organism>
<evidence type="ECO:0000313" key="1">
    <source>
        <dbReference type="EMBL" id="MBX73003.1"/>
    </source>
</evidence>
<dbReference type="EMBL" id="GGEC01092519">
    <property type="protein sequence ID" value="MBX73003.1"/>
    <property type="molecule type" value="Transcribed_RNA"/>
</dbReference>
<protein>
    <submittedName>
        <fullName evidence="1">Uncharacterized protein</fullName>
    </submittedName>
</protein>
<reference evidence="1" key="1">
    <citation type="submission" date="2018-02" db="EMBL/GenBank/DDBJ databases">
        <title>Rhizophora mucronata_Transcriptome.</title>
        <authorList>
            <person name="Meera S.P."/>
            <person name="Sreeshan A."/>
            <person name="Augustine A."/>
        </authorList>
    </citation>
    <scope>NUCLEOTIDE SEQUENCE</scope>
    <source>
        <tissue evidence="1">Leaf</tissue>
    </source>
</reference>
<accession>A0A2P2R187</accession>
<sequence length="42" mass="4887">MLNTTGTDKIAMQSWTFPSGKELTPKPYGYEILAWLWLQVRN</sequence>
<proteinExistence type="predicted"/>